<dbReference type="Proteomes" id="UP000008556">
    <property type="component" value="Chromosome"/>
</dbReference>
<dbReference type="KEGG" id="spq:SPAB_00969"/>
<evidence type="ECO:0000313" key="3">
    <source>
        <dbReference type="Proteomes" id="UP000008556"/>
    </source>
</evidence>
<keyword evidence="1" id="KW-1133">Transmembrane helix</keyword>
<organism evidence="2 3">
    <name type="scientific">Salmonella paratyphi B (strain ATCC BAA-1250 / SPB7)</name>
    <dbReference type="NCBI Taxonomy" id="1016998"/>
    <lineage>
        <taxon>Bacteria</taxon>
        <taxon>Pseudomonadati</taxon>
        <taxon>Pseudomonadota</taxon>
        <taxon>Gammaproteobacteria</taxon>
        <taxon>Enterobacterales</taxon>
        <taxon>Enterobacteriaceae</taxon>
        <taxon>Salmonella</taxon>
    </lineage>
</organism>
<proteinExistence type="predicted"/>
<dbReference type="AlphaFoldDB" id="A0A6C6YZS1"/>
<gene>
    <name evidence="2" type="ordered locus">SPAB_00969</name>
</gene>
<dbReference type="EMBL" id="CP000886">
    <property type="protein sequence ID" value="ABX66391.1"/>
    <property type="molecule type" value="Genomic_DNA"/>
</dbReference>
<sequence length="34" mass="3858">MFLVPFLILIAFICTCLDIVVYVGTCDIEYKIST</sequence>
<protein>
    <submittedName>
        <fullName evidence="2">Uncharacterized protein</fullName>
    </submittedName>
</protein>
<keyword evidence="1" id="KW-0812">Transmembrane</keyword>
<keyword evidence="1" id="KW-0472">Membrane</keyword>
<evidence type="ECO:0000256" key="1">
    <source>
        <dbReference type="SAM" id="Phobius"/>
    </source>
</evidence>
<feature type="transmembrane region" description="Helical" evidence="1">
    <location>
        <begin position="6"/>
        <end position="25"/>
    </location>
</feature>
<evidence type="ECO:0000313" key="2">
    <source>
        <dbReference type="EMBL" id="ABX66391.1"/>
    </source>
</evidence>
<name>A0A6C6YZS1_SALPB</name>
<accession>A0A6C6YZS1</accession>
<reference evidence="2 3" key="1">
    <citation type="submission" date="2007-11" db="EMBL/GenBank/DDBJ databases">
        <authorList>
            <consortium name="The Salmonella enterica serovar Paratyphi B Genome Sequencing Project"/>
            <person name="McClelland M."/>
            <person name="Sanderson E.K."/>
            <person name="Porwollik S."/>
            <person name="Spieth J."/>
            <person name="Clifton W.S."/>
            <person name="Fulton R."/>
            <person name="Cordes M."/>
            <person name="Wollam A."/>
            <person name="Shah N."/>
            <person name="Pepin K."/>
            <person name="Bhonagiri V."/>
            <person name="Nash W."/>
            <person name="Johnson M."/>
            <person name="Thiruvilangam P."/>
            <person name="Wilson R."/>
        </authorList>
    </citation>
    <scope>NUCLEOTIDE SEQUENCE [LARGE SCALE GENOMIC DNA]</scope>
    <source>
        <strain evidence="3">ATCC BAA-1250 / SPB7</strain>
    </source>
</reference>